<name>A0A4V6T5V3_9ACTN</name>
<comment type="similarity">
    <text evidence="1">Belongs to the glycosyl hydrolase 16 family.</text>
</comment>
<protein>
    <submittedName>
        <fullName evidence="3">Glycoside hydrolase family 16 protein</fullName>
    </submittedName>
</protein>
<dbReference type="Gene3D" id="2.60.120.200">
    <property type="match status" value="1"/>
</dbReference>
<organism evidence="3 4">
    <name type="scientific">Nocardioides caeni</name>
    <dbReference type="NCBI Taxonomy" id="574700"/>
    <lineage>
        <taxon>Bacteria</taxon>
        <taxon>Bacillati</taxon>
        <taxon>Actinomycetota</taxon>
        <taxon>Actinomycetes</taxon>
        <taxon>Propionibacteriales</taxon>
        <taxon>Nocardioidaceae</taxon>
        <taxon>Nocardioides</taxon>
    </lineage>
</organism>
<dbReference type="GO" id="GO:0005975">
    <property type="term" value="P:carbohydrate metabolic process"/>
    <property type="evidence" value="ECO:0007669"/>
    <property type="project" value="InterPro"/>
</dbReference>
<dbReference type="EMBL" id="STGW01000008">
    <property type="protein sequence ID" value="THV11206.1"/>
    <property type="molecule type" value="Genomic_DNA"/>
</dbReference>
<evidence type="ECO:0000256" key="1">
    <source>
        <dbReference type="ARBA" id="ARBA00006865"/>
    </source>
</evidence>
<keyword evidence="4" id="KW-1185">Reference proteome</keyword>
<evidence type="ECO:0000313" key="4">
    <source>
        <dbReference type="Proteomes" id="UP000307087"/>
    </source>
</evidence>
<dbReference type="InterPro" id="IPR013320">
    <property type="entry name" value="ConA-like_dom_sf"/>
</dbReference>
<dbReference type="Proteomes" id="UP000307087">
    <property type="component" value="Unassembled WGS sequence"/>
</dbReference>
<proteinExistence type="inferred from homology"/>
<dbReference type="AlphaFoldDB" id="A0A4V6T5V3"/>
<evidence type="ECO:0000313" key="3">
    <source>
        <dbReference type="EMBL" id="THV11206.1"/>
    </source>
</evidence>
<dbReference type="PROSITE" id="PS51762">
    <property type="entry name" value="GH16_2"/>
    <property type="match status" value="1"/>
</dbReference>
<dbReference type="PANTHER" id="PTHR10963">
    <property type="entry name" value="GLYCOSYL HYDROLASE-RELATED"/>
    <property type="match status" value="1"/>
</dbReference>
<dbReference type="PANTHER" id="PTHR10963:SF55">
    <property type="entry name" value="GLYCOSIDE HYDROLASE FAMILY 16 PROTEIN"/>
    <property type="match status" value="1"/>
</dbReference>
<dbReference type="CDD" id="cd08023">
    <property type="entry name" value="GH16_laminarinase_like"/>
    <property type="match status" value="1"/>
</dbReference>
<accession>A0A4V6T5V3</accession>
<gene>
    <name evidence="3" type="ORF">E9934_13020</name>
</gene>
<dbReference type="Pfam" id="PF00722">
    <property type="entry name" value="Glyco_hydro_16"/>
    <property type="match status" value="1"/>
</dbReference>
<comment type="caution">
    <text evidence="3">The sequence shown here is derived from an EMBL/GenBank/DDBJ whole genome shotgun (WGS) entry which is preliminary data.</text>
</comment>
<keyword evidence="3" id="KW-0378">Hydrolase</keyword>
<dbReference type="OrthoDB" id="3250776at2"/>
<dbReference type="InterPro" id="IPR050546">
    <property type="entry name" value="Glycosyl_Hydrlase_16"/>
</dbReference>
<dbReference type="RefSeq" id="WP_136563328.1">
    <property type="nucleotide sequence ID" value="NZ_BAABLS010000006.1"/>
</dbReference>
<reference evidence="3 4" key="1">
    <citation type="journal article" date="2009" name="Int. J. Syst. Evol. Microbiol.">
        <title>Nocardioides caeni sp. nov., isolated from wastewater.</title>
        <authorList>
            <person name="Yoon J.H."/>
            <person name="Kang S.J."/>
            <person name="Park S."/>
            <person name="Kim W."/>
            <person name="Oh T.K."/>
        </authorList>
    </citation>
    <scope>NUCLEOTIDE SEQUENCE [LARGE SCALE GENOMIC DNA]</scope>
    <source>
        <strain evidence="3 4">DSM 23134</strain>
    </source>
</reference>
<dbReference type="SUPFAM" id="SSF49899">
    <property type="entry name" value="Concanavalin A-like lectins/glucanases"/>
    <property type="match status" value="1"/>
</dbReference>
<dbReference type="GO" id="GO:0004553">
    <property type="term" value="F:hydrolase activity, hydrolyzing O-glycosyl compounds"/>
    <property type="evidence" value="ECO:0007669"/>
    <property type="project" value="InterPro"/>
</dbReference>
<evidence type="ECO:0000259" key="2">
    <source>
        <dbReference type="PROSITE" id="PS51762"/>
    </source>
</evidence>
<feature type="domain" description="GH16" evidence="2">
    <location>
        <begin position="30"/>
        <end position="303"/>
    </location>
</feature>
<sequence length="303" mass="32882">MSFSLVARGVAALVLLTLLALLPGLPGGPTGAGAAPPPRPGAGCGGGVAAVQSTDGTWTCRFFDEFSGKSVDTAKWMVQRTWATGWHSGAECYVDDRDNVRVSGGTLQLTARKEAAPFTCSMPDGSDYQTQVTSGMVTTYNRLHQTYGRWEIRAKFPDVTTPGVHSALWMFPRYSAYGAWPASGEIDIAEFYSSVPDRAIPYVHYASDGTDPNMTSWSCFIDRTQFHTYRLDWTRTTITISIDGKVCLRNSWSPAAPLTKPAPFDQPFFLALTQALGIGQNAYSAQGTALPATTQVDWVRVWG</sequence>
<dbReference type="InterPro" id="IPR000757">
    <property type="entry name" value="Beta-glucanase-like"/>
</dbReference>